<sequence>MMDVEMILTLVAVIATIFKNFISAWKDINDIKLSTRKRKRRPRRLKRRHLKF</sequence>
<protein>
    <submittedName>
        <fullName evidence="1">Uncharacterized protein</fullName>
    </submittedName>
</protein>
<dbReference type="STRING" id="872970.SAMN04488134_11311"/>
<keyword evidence="2" id="KW-1185">Reference proteome</keyword>
<accession>A0A1H8SJX4</accession>
<name>A0A1H8SJX4_9BACI</name>
<organism evidence="1 2">
    <name type="scientific">Amphibacillus marinus</name>
    <dbReference type="NCBI Taxonomy" id="872970"/>
    <lineage>
        <taxon>Bacteria</taxon>
        <taxon>Bacillati</taxon>
        <taxon>Bacillota</taxon>
        <taxon>Bacilli</taxon>
        <taxon>Bacillales</taxon>
        <taxon>Bacillaceae</taxon>
        <taxon>Amphibacillus</taxon>
    </lineage>
</organism>
<dbReference type="EMBL" id="FODJ01000013">
    <property type="protein sequence ID" value="SEO78941.1"/>
    <property type="molecule type" value="Genomic_DNA"/>
</dbReference>
<reference evidence="1 2" key="1">
    <citation type="submission" date="2016-10" db="EMBL/GenBank/DDBJ databases">
        <authorList>
            <person name="de Groot N.N."/>
        </authorList>
    </citation>
    <scope>NUCLEOTIDE SEQUENCE [LARGE SCALE GENOMIC DNA]</scope>
    <source>
        <strain evidence="1 2">CGMCC 1.10434</strain>
    </source>
</reference>
<proteinExistence type="predicted"/>
<evidence type="ECO:0000313" key="2">
    <source>
        <dbReference type="Proteomes" id="UP000199300"/>
    </source>
</evidence>
<dbReference type="AlphaFoldDB" id="A0A1H8SJX4"/>
<evidence type="ECO:0000313" key="1">
    <source>
        <dbReference type="EMBL" id="SEO78941.1"/>
    </source>
</evidence>
<dbReference type="Proteomes" id="UP000199300">
    <property type="component" value="Unassembled WGS sequence"/>
</dbReference>
<gene>
    <name evidence="1" type="ORF">SAMN04488134_11311</name>
</gene>
<dbReference type="RefSeq" id="WP_177178312.1">
    <property type="nucleotide sequence ID" value="NZ_FODJ01000013.1"/>
</dbReference>